<evidence type="ECO:0000313" key="1">
    <source>
        <dbReference type="EMBL" id="AWB08087.1"/>
    </source>
</evidence>
<keyword evidence="1" id="KW-0614">Plasmid</keyword>
<sequence length="108" mass="12186">MTAARRCKALGKWRLTDADQWDRAYLDLVELADIRFDEIGRCKMVFGALQADLVCETDVSVISFGFEGRDEMLPSAAPAWSNWTRIVALRSKSASTTPTRSRSRLTAW</sequence>
<proteinExistence type="predicted"/>
<dbReference type="OrthoDB" id="282152at2"/>
<reference evidence="1 2" key="1">
    <citation type="submission" date="2018-04" db="EMBL/GenBank/DDBJ databases">
        <title>Complete genome sequence of the nitrogen-fixing bacterium Azospirillum humicireducens type strain SgZ-5.</title>
        <authorList>
            <person name="Yu Z."/>
        </authorList>
    </citation>
    <scope>NUCLEOTIDE SEQUENCE [LARGE SCALE GENOMIC DNA]</scope>
    <source>
        <strain evidence="1 2">SgZ-5</strain>
        <plasmid evidence="1 2">pYZ4</plasmid>
    </source>
</reference>
<dbReference type="AlphaFoldDB" id="A0A2R4VUI2"/>
<dbReference type="KEGG" id="ahu:A6A40_23910"/>
<organism evidence="1 2">
    <name type="scientific">Azospirillum humicireducens</name>
    <dbReference type="NCBI Taxonomy" id="1226968"/>
    <lineage>
        <taxon>Bacteria</taxon>
        <taxon>Pseudomonadati</taxon>
        <taxon>Pseudomonadota</taxon>
        <taxon>Alphaproteobacteria</taxon>
        <taxon>Rhodospirillales</taxon>
        <taxon>Azospirillaceae</taxon>
        <taxon>Azospirillum</taxon>
    </lineage>
</organism>
<keyword evidence="2" id="KW-1185">Reference proteome</keyword>
<accession>A0A2R4VUI2</accession>
<gene>
    <name evidence="1" type="ORF">A6A40_23910</name>
</gene>
<name>A0A2R4VUI2_9PROT</name>
<dbReference type="RefSeq" id="WP_108548362.1">
    <property type="nucleotide sequence ID" value="NZ_CP028905.1"/>
</dbReference>
<evidence type="ECO:0000313" key="2">
    <source>
        <dbReference type="Proteomes" id="UP000077405"/>
    </source>
</evidence>
<geneLocation type="plasmid" evidence="1 2">
    <name>pYZ4</name>
</geneLocation>
<dbReference type="EMBL" id="CP028905">
    <property type="protein sequence ID" value="AWB08087.1"/>
    <property type="molecule type" value="Genomic_DNA"/>
</dbReference>
<protein>
    <submittedName>
        <fullName evidence="1">Uncharacterized protein</fullName>
    </submittedName>
</protein>
<dbReference type="Proteomes" id="UP000077405">
    <property type="component" value="Plasmid pYZ4"/>
</dbReference>